<protein>
    <submittedName>
        <fullName evidence="1">Uncharacterized protein</fullName>
    </submittedName>
</protein>
<keyword evidence="2" id="KW-1185">Reference proteome</keyword>
<organism evidence="1 2">
    <name type="scientific">Rickenella mellea</name>
    <dbReference type="NCBI Taxonomy" id="50990"/>
    <lineage>
        <taxon>Eukaryota</taxon>
        <taxon>Fungi</taxon>
        <taxon>Dikarya</taxon>
        <taxon>Basidiomycota</taxon>
        <taxon>Agaricomycotina</taxon>
        <taxon>Agaricomycetes</taxon>
        <taxon>Hymenochaetales</taxon>
        <taxon>Rickenellaceae</taxon>
        <taxon>Rickenella</taxon>
    </lineage>
</organism>
<gene>
    <name evidence="1" type="ORF">BD410DRAFT_787543</name>
</gene>
<accession>A0A4Y7Q8S0</accession>
<dbReference type="InterPro" id="IPR032675">
    <property type="entry name" value="LRR_dom_sf"/>
</dbReference>
<dbReference type="EMBL" id="ML170171">
    <property type="protein sequence ID" value="TDL23220.1"/>
    <property type="molecule type" value="Genomic_DNA"/>
</dbReference>
<dbReference type="SUPFAM" id="SSF52047">
    <property type="entry name" value="RNI-like"/>
    <property type="match status" value="1"/>
</dbReference>
<dbReference type="STRING" id="50990.A0A4Y7Q8S0"/>
<evidence type="ECO:0000313" key="1">
    <source>
        <dbReference type="EMBL" id="TDL23220.1"/>
    </source>
</evidence>
<sequence>MAMVTEKALQDLTAVLGRLRGDLLGELSQIGTWLNPQFDHGPTPYPGFSGSALLGPKSSLPSASLNTSYRALTQLREHRVALAHLSDAVEIHINRLQGELNGFQRLPNEILNLIFEMACSQGANVVLNLSVLSRRFRAVALHNPKLWSTLEISHLSERMIRLYLKRSKKSLLDISFDNSKTVVHLEPAKLIGLLVEHCDRWGSLSFPNPAMNTSNSAGIYMRAFRGMRKRQRSLTLRNLSQLRGHGLSADEMMTVSKWSMPMLSRFECGTLPTITHDLACLTEFRLSRCSARWNAVIDAMSIVSCLRQSPNLHTLELELSHGAVMGSVERERVSFPGIRSLSVEVRPGNGIDMRKSISSLLSSLLFPQLHHVSLTWTNPEIMRFQELFDLLGVGQQMASVEELTLSSVNPLSDGTLIQSSLCVFPNLRHLHILAEHSNLPLRRSNDPFRGIGDDCLLPLQVLHFKHCKNITEAHAKRLALKLKSLSSWPNFKVMEFISCGQLTENFFMELKGEMEGRLRWVV</sequence>
<dbReference type="AlphaFoldDB" id="A0A4Y7Q8S0"/>
<evidence type="ECO:0000313" key="2">
    <source>
        <dbReference type="Proteomes" id="UP000294933"/>
    </source>
</evidence>
<name>A0A4Y7Q8S0_9AGAM</name>
<dbReference type="OrthoDB" id="2973282at2759"/>
<dbReference type="Proteomes" id="UP000294933">
    <property type="component" value="Unassembled WGS sequence"/>
</dbReference>
<reference evidence="1 2" key="1">
    <citation type="submission" date="2018-06" db="EMBL/GenBank/DDBJ databases">
        <title>A transcriptomic atlas of mushroom development highlights an independent origin of complex multicellularity.</title>
        <authorList>
            <consortium name="DOE Joint Genome Institute"/>
            <person name="Krizsan K."/>
            <person name="Almasi E."/>
            <person name="Merenyi Z."/>
            <person name="Sahu N."/>
            <person name="Viragh M."/>
            <person name="Koszo T."/>
            <person name="Mondo S."/>
            <person name="Kiss B."/>
            <person name="Balint B."/>
            <person name="Kues U."/>
            <person name="Barry K."/>
            <person name="Hegedus J.C."/>
            <person name="Henrissat B."/>
            <person name="Johnson J."/>
            <person name="Lipzen A."/>
            <person name="Ohm R."/>
            <person name="Nagy I."/>
            <person name="Pangilinan J."/>
            <person name="Yan J."/>
            <person name="Xiong Y."/>
            <person name="Grigoriev I.V."/>
            <person name="Hibbett D.S."/>
            <person name="Nagy L.G."/>
        </authorList>
    </citation>
    <scope>NUCLEOTIDE SEQUENCE [LARGE SCALE GENOMIC DNA]</scope>
    <source>
        <strain evidence="1 2">SZMC22713</strain>
    </source>
</reference>
<dbReference type="Gene3D" id="3.80.10.10">
    <property type="entry name" value="Ribonuclease Inhibitor"/>
    <property type="match status" value="1"/>
</dbReference>
<proteinExistence type="predicted"/>
<dbReference type="VEuPathDB" id="FungiDB:BD410DRAFT_787543"/>